<dbReference type="PANTHER" id="PTHR47396">
    <property type="entry name" value="TYPE I RESTRICTION ENZYME ECOKI R PROTEIN"/>
    <property type="match status" value="1"/>
</dbReference>
<dbReference type="GO" id="GO:0005829">
    <property type="term" value="C:cytosol"/>
    <property type="evidence" value="ECO:0007669"/>
    <property type="project" value="TreeGrafter"/>
</dbReference>
<sequence>MAFNEEETRFHLIDPVLRKKGYDDPQRIRLETPAPVEPTGPKGRRSKRSGRTDYLLCVQVGDMPKPLPVAVLEAKRSDADPLKGMEQAKGYADCTRFDVQYVFASNGHLYGDYDKPSGIQTGPHPLEDFPPHTDLCTRYAKDKGINLNSPEAALLFQADSPAWSASRYYQDAAIRAAFEKIILERQAGNAARVLLTLATGAGKTIIATNLLWRMAQAGLLPKPALFLCDRDELREQAYTKLKAAFGGNARIVETVRGQNAAANARIHIATYHTLGIDEDGNGSFLTDHYGEDAFSVIIIDECHRSAWGKWSQVLTRNPNAIHIGLTATPRKLKPPKHEKKSKDMETAIAADDAITAHNVEYFGEPVYEYTLAQAQEDGYLAACEIIKRKANVDARVFTREEILKAGVRDIKTGKPLTEEDLTKAEYTGKDFDDELFIDLRTPKMCEDLFQLLCDNGGPEQKVIIFCTRDLHADRVAMQMNNLYARWCKENNKPRKDDYAFKCTGSAGSDKIEIMRGSGERAFIACTVDLLEAGVDIERLNSVVFFRYLQSAIRFYQMVGRGTRIHEETQKYKFWLYDYTGVTDLFGVDFITNPPRSGGGGGGGEAGGDDDDDGNDEGPVVPVMGGQKVVVNGQGRFILVNRGGVATPIPVDEYRREVITRVLAEAQNLDDFRALWVEAKKRRQLIDHLLGDHLSPEVIRDAEQMNDFDLYDFFGKHGYHARALTRPQRGTEYLNTNAAWFADMDAKSAIVLKGLGHQFALDGTEALESSALWDVPEIKLAGGINALRVLGAPTQVMQDAKMRLFGV</sequence>
<feature type="compositionally biased region" description="Acidic residues" evidence="1">
    <location>
        <begin position="606"/>
        <end position="615"/>
    </location>
</feature>
<dbReference type="Proteomes" id="UP000186513">
    <property type="component" value="Unassembled WGS sequence"/>
</dbReference>
<accession>A0A1K2HTF3</accession>
<dbReference type="InterPro" id="IPR006935">
    <property type="entry name" value="Helicase/UvrB_N"/>
</dbReference>
<dbReference type="InterPro" id="IPR014001">
    <property type="entry name" value="Helicase_ATP-bd"/>
</dbReference>
<dbReference type="PROSITE" id="PS51192">
    <property type="entry name" value="HELICASE_ATP_BIND_1"/>
    <property type="match status" value="1"/>
</dbReference>
<dbReference type="InterPro" id="IPR050742">
    <property type="entry name" value="Helicase_Restrict-Modif_Enz"/>
</dbReference>
<dbReference type="SUPFAM" id="SSF52540">
    <property type="entry name" value="P-loop containing nucleoside triphosphate hydrolases"/>
    <property type="match status" value="1"/>
</dbReference>
<keyword evidence="4" id="KW-1185">Reference proteome</keyword>
<dbReference type="OrthoDB" id="9804086at2"/>
<dbReference type="Pfam" id="PF00271">
    <property type="entry name" value="Helicase_C"/>
    <property type="match status" value="1"/>
</dbReference>
<dbReference type="Pfam" id="PF04851">
    <property type="entry name" value="ResIII"/>
    <property type="match status" value="1"/>
</dbReference>
<organism evidence="3 4">
    <name type="scientific">Chitinimonas taiwanensis DSM 18899</name>
    <dbReference type="NCBI Taxonomy" id="1121279"/>
    <lineage>
        <taxon>Bacteria</taxon>
        <taxon>Pseudomonadati</taxon>
        <taxon>Pseudomonadota</taxon>
        <taxon>Betaproteobacteria</taxon>
        <taxon>Neisseriales</taxon>
        <taxon>Chitinibacteraceae</taxon>
        <taxon>Chitinimonas</taxon>
    </lineage>
</organism>
<evidence type="ECO:0000313" key="4">
    <source>
        <dbReference type="Proteomes" id="UP000186513"/>
    </source>
</evidence>
<dbReference type="GO" id="GO:0005524">
    <property type="term" value="F:ATP binding"/>
    <property type="evidence" value="ECO:0007669"/>
    <property type="project" value="InterPro"/>
</dbReference>
<dbReference type="GO" id="GO:0006304">
    <property type="term" value="P:DNA modification"/>
    <property type="evidence" value="ECO:0007669"/>
    <property type="project" value="InterPro"/>
</dbReference>
<proteinExistence type="predicted"/>
<dbReference type="GO" id="GO:0003677">
    <property type="term" value="F:DNA binding"/>
    <property type="evidence" value="ECO:0007669"/>
    <property type="project" value="InterPro"/>
</dbReference>
<dbReference type="Gene3D" id="3.90.1570.30">
    <property type="match status" value="1"/>
</dbReference>
<dbReference type="GO" id="GO:0016787">
    <property type="term" value="F:hydrolase activity"/>
    <property type="evidence" value="ECO:0007669"/>
    <property type="project" value="InterPro"/>
</dbReference>
<dbReference type="SMART" id="SM00487">
    <property type="entry name" value="DEXDc"/>
    <property type="match status" value="1"/>
</dbReference>
<dbReference type="InterPro" id="IPR027417">
    <property type="entry name" value="P-loop_NTPase"/>
</dbReference>
<dbReference type="STRING" id="1121279.SAMN02745887_03743"/>
<dbReference type="Gene3D" id="3.40.50.300">
    <property type="entry name" value="P-loop containing nucleotide triphosphate hydrolases"/>
    <property type="match status" value="2"/>
</dbReference>
<dbReference type="InterPro" id="IPR001650">
    <property type="entry name" value="Helicase_C-like"/>
</dbReference>
<dbReference type="InterPro" id="IPR013670">
    <property type="entry name" value="EcoEI_R_C_dom"/>
</dbReference>
<dbReference type="EMBL" id="FPKR01000020">
    <property type="protein sequence ID" value="SFZ79554.1"/>
    <property type="molecule type" value="Genomic_DNA"/>
</dbReference>
<feature type="domain" description="Helicase ATP-binding" evidence="2">
    <location>
        <begin position="184"/>
        <end position="347"/>
    </location>
</feature>
<evidence type="ECO:0000313" key="3">
    <source>
        <dbReference type="EMBL" id="SFZ79554.1"/>
    </source>
</evidence>
<gene>
    <name evidence="3" type="ORF">SAMN02745887_03743</name>
</gene>
<dbReference type="RefSeq" id="WP_072430211.1">
    <property type="nucleotide sequence ID" value="NZ_FPKR01000020.1"/>
</dbReference>
<reference evidence="3 4" key="1">
    <citation type="submission" date="2016-11" db="EMBL/GenBank/DDBJ databases">
        <authorList>
            <person name="Jaros S."/>
            <person name="Januszkiewicz K."/>
            <person name="Wedrychowicz H."/>
        </authorList>
    </citation>
    <scope>NUCLEOTIDE SEQUENCE [LARGE SCALE GENOMIC DNA]</scope>
    <source>
        <strain evidence="3 4">DSM 18899</strain>
    </source>
</reference>
<feature type="compositionally biased region" description="Gly residues" evidence="1">
    <location>
        <begin position="596"/>
        <end position="605"/>
    </location>
</feature>
<feature type="region of interest" description="Disordered" evidence="1">
    <location>
        <begin position="595"/>
        <end position="619"/>
    </location>
</feature>
<protein>
    <submittedName>
        <fullName evidence="3">Type I restriction enzyme, R subunit</fullName>
    </submittedName>
</protein>
<name>A0A1K2HTF3_9NEIS</name>
<dbReference type="PANTHER" id="PTHR47396:SF1">
    <property type="entry name" value="ATP-DEPENDENT HELICASE IRC3-RELATED"/>
    <property type="match status" value="1"/>
</dbReference>
<feature type="region of interest" description="Disordered" evidence="1">
    <location>
        <begin position="23"/>
        <end position="49"/>
    </location>
</feature>
<dbReference type="Pfam" id="PF08463">
    <property type="entry name" value="EcoEI_R_C"/>
    <property type="match status" value="1"/>
</dbReference>
<dbReference type="AlphaFoldDB" id="A0A1K2HTF3"/>
<evidence type="ECO:0000259" key="2">
    <source>
        <dbReference type="PROSITE" id="PS51192"/>
    </source>
</evidence>
<evidence type="ECO:0000256" key="1">
    <source>
        <dbReference type="SAM" id="MobiDB-lite"/>
    </source>
</evidence>